<dbReference type="EMBL" id="BAABKQ010000002">
    <property type="protein sequence ID" value="GAA4825967.1"/>
    <property type="molecule type" value="Genomic_DNA"/>
</dbReference>
<feature type="compositionally biased region" description="Basic and acidic residues" evidence="1">
    <location>
        <begin position="213"/>
        <end position="222"/>
    </location>
</feature>
<feature type="domain" description="DUF8175" evidence="3">
    <location>
        <begin position="66"/>
        <end position="205"/>
    </location>
</feature>
<evidence type="ECO:0000313" key="4">
    <source>
        <dbReference type="EMBL" id="GAA4825200.1"/>
    </source>
</evidence>
<keyword evidence="6" id="KW-1185">Reference proteome</keyword>
<feature type="transmembrane region" description="Helical" evidence="2">
    <location>
        <begin position="29"/>
        <end position="49"/>
    </location>
</feature>
<accession>A0ABP9D8F0</accession>
<feature type="region of interest" description="Disordered" evidence="1">
    <location>
        <begin position="212"/>
        <end position="232"/>
    </location>
</feature>
<keyword evidence="2" id="KW-0472">Membrane</keyword>
<reference evidence="6" key="2">
    <citation type="journal article" date="2019" name="Int. J. Syst. Evol. Microbiol.">
        <title>The Global Catalogue of Microorganisms (GCM) 10K type strain sequencing project: providing services to taxonomists for standard genome sequencing and annotation.</title>
        <authorList>
            <consortium name="The Broad Institute Genomics Platform"/>
            <consortium name="The Broad Institute Genome Sequencing Center for Infectious Disease"/>
            <person name="Wu L."/>
            <person name="Ma J."/>
        </authorList>
    </citation>
    <scope>NUCLEOTIDE SEQUENCE [LARGE SCALE GENOMIC DNA]</scope>
    <source>
        <strain evidence="6">JCM 18542</strain>
    </source>
</reference>
<evidence type="ECO:0000256" key="1">
    <source>
        <dbReference type="SAM" id="MobiDB-lite"/>
    </source>
</evidence>
<dbReference type="Pfam" id="PF26526">
    <property type="entry name" value="DUF8175"/>
    <property type="match status" value="1"/>
</dbReference>
<gene>
    <name evidence="4" type="ORF">GCM10023353_37870</name>
    <name evidence="5" type="ORF">GCM10023353_38890</name>
</gene>
<evidence type="ECO:0000313" key="5">
    <source>
        <dbReference type="EMBL" id="GAA4825967.1"/>
    </source>
</evidence>
<proteinExistence type="predicted"/>
<sequence>MKTKTDYSKVGPGIDGAAAPGRKTGPRRWLWPVAGLATLAVLILVVAVACGGSDSGESGSKTEAIKTAHGPSALVDGVPRGYTHDKAGARTAAVNFEQAMGHARSGRLDASALREHAVGENPSPALQSVLDNATDRVEHEDTVFNGVPLVATVTNFTPEAATVSIWTEGIAQTRTGGPDSPMGVSTSYSTTTVTLAWEGEDWKATDWAFEPGPKPEDARFPEDGPLSQPGGQGLYVFYRD</sequence>
<dbReference type="Proteomes" id="UP001500839">
    <property type="component" value="Unassembled WGS sequence"/>
</dbReference>
<reference evidence="4" key="1">
    <citation type="journal article" date="2014" name="Int. J. Syst. Evol. Microbiol.">
        <title>Complete genome of a new Firmicutes species belonging to the dominant human colonic microbiota ('Ruminococcus bicirculans') reveals two chromosomes and a selective capacity to utilize plant glucans.</title>
        <authorList>
            <consortium name="NISC Comparative Sequencing Program"/>
            <person name="Wegmann U."/>
            <person name="Louis P."/>
            <person name="Goesmann A."/>
            <person name="Henrissat B."/>
            <person name="Duncan S.H."/>
            <person name="Flint H.J."/>
        </authorList>
    </citation>
    <scope>NUCLEOTIDE SEQUENCE</scope>
    <source>
        <strain evidence="4">JCM 18542</strain>
    </source>
</reference>
<comment type="caution">
    <text evidence="4">The sequence shown here is derived from an EMBL/GenBank/DDBJ whole genome shotgun (WGS) entry which is preliminary data.</text>
</comment>
<dbReference type="RefSeq" id="WP_200176111.1">
    <property type="nucleotide sequence ID" value="NZ_BAABKQ010000002.1"/>
</dbReference>
<evidence type="ECO:0000259" key="3">
    <source>
        <dbReference type="Pfam" id="PF26526"/>
    </source>
</evidence>
<keyword evidence="2" id="KW-1133">Transmembrane helix</keyword>
<dbReference type="InterPro" id="IPR058488">
    <property type="entry name" value="DUF8175"/>
</dbReference>
<organism evidence="4 6">
    <name type="scientific">Tomitella cavernea</name>
    <dbReference type="NCBI Taxonomy" id="1387982"/>
    <lineage>
        <taxon>Bacteria</taxon>
        <taxon>Bacillati</taxon>
        <taxon>Actinomycetota</taxon>
        <taxon>Actinomycetes</taxon>
        <taxon>Mycobacteriales</taxon>
        <taxon>Tomitella</taxon>
    </lineage>
</organism>
<keyword evidence="2" id="KW-0812">Transmembrane</keyword>
<dbReference type="EMBL" id="BAABKQ010000002">
    <property type="protein sequence ID" value="GAA4825200.1"/>
    <property type="molecule type" value="Genomic_DNA"/>
</dbReference>
<protein>
    <recommendedName>
        <fullName evidence="3">DUF8175 domain-containing protein</fullName>
    </recommendedName>
</protein>
<evidence type="ECO:0000256" key="2">
    <source>
        <dbReference type="SAM" id="Phobius"/>
    </source>
</evidence>
<feature type="region of interest" description="Disordered" evidence="1">
    <location>
        <begin position="1"/>
        <end position="22"/>
    </location>
</feature>
<name>A0ABP9D8F0_9ACTN</name>
<evidence type="ECO:0000313" key="6">
    <source>
        <dbReference type="Proteomes" id="UP001500839"/>
    </source>
</evidence>
<reference evidence="4" key="3">
    <citation type="submission" date="2023-12" db="EMBL/GenBank/DDBJ databases">
        <authorList>
            <person name="Sun Q."/>
            <person name="Inoue M."/>
        </authorList>
    </citation>
    <scope>NUCLEOTIDE SEQUENCE</scope>
    <source>
        <strain evidence="4">JCM 18542</strain>
    </source>
</reference>